<dbReference type="InterPro" id="IPR006626">
    <property type="entry name" value="PbH1"/>
</dbReference>
<organism evidence="8 9">
    <name type="scientific">Leptothoe kymatousa TAU-MAC 1615</name>
    <dbReference type="NCBI Taxonomy" id="2364775"/>
    <lineage>
        <taxon>Bacteria</taxon>
        <taxon>Bacillati</taxon>
        <taxon>Cyanobacteriota</taxon>
        <taxon>Cyanophyceae</taxon>
        <taxon>Nodosilineales</taxon>
        <taxon>Cymatolegaceae</taxon>
        <taxon>Leptothoe</taxon>
        <taxon>Leptothoe kymatousa</taxon>
    </lineage>
</organism>
<evidence type="ECO:0000256" key="4">
    <source>
        <dbReference type="PROSITE-ProRule" id="PRU00473"/>
    </source>
</evidence>
<feature type="chain" id="PRO_5045486892" evidence="6">
    <location>
        <begin position="26"/>
        <end position="712"/>
    </location>
</feature>
<feature type="domain" description="OmpA-like" evidence="7">
    <location>
        <begin position="578"/>
        <end position="695"/>
    </location>
</feature>
<dbReference type="PANTHER" id="PTHR30329">
    <property type="entry name" value="STATOR ELEMENT OF FLAGELLAR MOTOR COMPLEX"/>
    <property type="match status" value="1"/>
</dbReference>
<sequence length="712" mass="77212">MTYQNTIRTLATSLLLAAVATGANAQTNAQPELQPSVDGTLPRVLITVNSSGDGPIAADDHLTLREAIAITNGTLPIEELSTPEKQQITTTLNSSVISFDLPTNDTTIELQSLLPVLSQPGLAIDGTSQPGYDATKSATAEILVAVPVVEITTEADADVFRGLTVVADDITIRGLSIHGFTSQHGVTESTPPADIFIAHELPPPDITQQYIPNAEFPFYEDNHPPRGIVIEQNWVGIPTNGTIPQKTSAFGVSVFNSEGVTVKHNRISYHDGSGIITGARAENLEIIENLIVNNGLAGMPDAIRLDGHIDNGLITGNLMCGNDGSGIFLFKPQGAVEISNNDIRFNGQRLRRAAIYLMGNDHRVVNNKIANQKGPGVVVTAFSQGGYTQSQRNIIENNEFENIEGLSIDLNTRRNRGVQDFQRGDGPNPIRDSHNRRRDTGNSAINPPQFDSDEFFTIDGKVVVQGKSDVGSTVQLYLTRGGTGDYGPLTMPLATVEVDENGTFSYGSTDLQPGDIISGIASDPNYGTSEPALNTVVVALGESSTSRPNRMTLGSVGNPQCTTPPAEPEPPEPVETLPEAIKLEVPRNVHFGLDEDFINPDSAIVLDRIIEVLKQYPTIIVDLHGHTDSRASVAYNQDLAKRRANNARRYLMDHGIAPERMTIRSFGETELLVDEIDRTNYARNRRVEFIFSDVRGVDITFVNQENDLQLEQ</sequence>
<dbReference type="InterPro" id="IPR050330">
    <property type="entry name" value="Bact_OuterMem_StrucFunc"/>
</dbReference>
<dbReference type="InterPro" id="IPR007742">
    <property type="entry name" value="NosD_dom"/>
</dbReference>
<keyword evidence="9" id="KW-1185">Reference proteome</keyword>
<evidence type="ECO:0000256" key="3">
    <source>
        <dbReference type="ARBA" id="ARBA00023237"/>
    </source>
</evidence>
<name>A0ABS5Y0G8_9CYAN</name>
<dbReference type="SUPFAM" id="SSF103088">
    <property type="entry name" value="OmpA-like"/>
    <property type="match status" value="1"/>
</dbReference>
<dbReference type="CDD" id="cd07185">
    <property type="entry name" value="OmpA_C-like"/>
    <property type="match status" value="1"/>
</dbReference>
<comment type="subcellular location">
    <subcellularLocation>
        <location evidence="1">Cell outer membrane</location>
    </subcellularLocation>
</comment>
<protein>
    <submittedName>
        <fullName evidence="8">OmpA family protein</fullName>
    </submittedName>
</protein>
<keyword evidence="2 4" id="KW-0472">Membrane</keyword>
<accession>A0ABS5Y0G8</accession>
<dbReference type="SMART" id="SM00710">
    <property type="entry name" value="PbH1"/>
    <property type="match status" value="6"/>
</dbReference>
<evidence type="ECO:0000259" key="7">
    <source>
        <dbReference type="PROSITE" id="PS51123"/>
    </source>
</evidence>
<keyword evidence="6" id="KW-0732">Signal</keyword>
<dbReference type="InterPro" id="IPR012334">
    <property type="entry name" value="Pectin_lyas_fold"/>
</dbReference>
<keyword evidence="3" id="KW-0998">Cell outer membrane</keyword>
<gene>
    <name evidence="8" type="ORF">IXB28_03680</name>
</gene>
<dbReference type="InterPro" id="IPR006665">
    <property type="entry name" value="OmpA-like"/>
</dbReference>
<feature type="region of interest" description="Disordered" evidence="5">
    <location>
        <begin position="414"/>
        <end position="451"/>
    </location>
</feature>
<reference evidence="8 9" key="1">
    <citation type="journal article" date="2021" name="Mar. Drugs">
        <title>Genome Reduction and Secondary Metabolism of the Marine Sponge-Associated Cyanobacterium Leptothoe.</title>
        <authorList>
            <person name="Konstantinou D."/>
            <person name="Popin R.V."/>
            <person name="Fewer D.P."/>
            <person name="Sivonen K."/>
            <person name="Gkelis S."/>
        </authorList>
    </citation>
    <scope>NUCLEOTIDE SEQUENCE [LARGE SCALE GENOMIC DNA]</scope>
    <source>
        <strain evidence="8 9">TAU-MAC 1615</strain>
    </source>
</reference>
<dbReference type="Proteomes" id="UP001196661">
    <property type="component" value="Unassembled WGS sequence"/>
</dbReference>
<dbReference type="PRINTS" id="PR01021">
    <property type="entry name" value="OMPADOMAIN"/>
</dbReference>
<evidence type="ECO:0000313" key="8">
    <source>
        <dbReference type="EMBL" id="MBT9311295.1"/>
    </source>
</evidence>
<dbReference type="Pfam" id="PF00691">
    <property type="entry name" value="OmpA"/>
    <property type="match status" value="1"/>
</dbReference>
<dbReference type="InterPro" id="IPR036737">
    <property type="entry name" value="OmpA-like_sf"/>
</dbReference>
<dbReference type="Gene3D" id="2.160.20.10">
    <property type="entry name" value="Single-stranded right-handed beta-helix, Pectin lyase-like"/>
    <property type="match status" value="1"/>
</dbReference>
<comment type="caution">
    <text evidence="8">The sequence shown here is derived from an EMBL/GenBank/DDBJ whole genome shotgun (WGS) entry which is preliminary data.</text>
</comment>
<dbReference type="InterPro" id="IPR011050">
    <property type="entry name" value="Pectin_lyase_fold/virulence"/>
</dbReference>
<dbReference type="Pfam" id="PF05048">
    <property type="entry name" value="NosD"/>
    <property type="match status" value="1"/>
</dbReference>
<dbReference type="InterPro" id="IPR006664">
    <property type="entry name" value="OMP_bac"/>
</dbReference>
<feature type="region of interest" description="Disordered" evidence="5">
    <location>
        <begin position="547"/>
        <end position="573"/>
    </location>
</feature>
<evidence type="ECO:0000256" key="2">
    <source>
        <dbReference type="ARBA" id="ARBA00023136"/>
    </source>
</evidence>
<proteinExistence type="predicted"/>
<dbReference type="Gene3D" id="3.30.1330.60">
    <property type="entry name" value="OmpA-like domain"/>
    <property type="match status" value="1"/>
</dbReference>
<dbReference type="PANTHER" id="PTHR30329:SF21">
    <property type="entry name" value="LIPOPROTEIN YIAD-RELATED"/>
    <property type="match status" value="1"/>
</dbReference>
<feature type="signal peptide" evidence="6">
    <location>
        <begin position="1"/>
        <end position="25"/>
    </location>
</feature>
<dbReference type="EMBL" id="JADOER010000004">
    <property type="protein sequence ID" value="MBT9311295.1"/>
    <property type="molecule type" value="Genomic_DNA"/>
</dbReference>
<evidence type="ECO:0000256" key="6">
    <source>
        <dbReference type="SAM" id="SignalP"/>
    </source>
</evidence>
<evidence type="ECO:0000256" key="1">
    <source>
        <dbReference type="ARBA" id="ARBA00004442"/>
    </source>
</evidence>
<evidence type="ECO:0000256" key="5">
    <source>
        <dbReference type="SAM" id="MobiDB-lite"/>
    </source>
</evidence>
<evidence type="ECO:0000313" key="9">
    <source>
        <dbReference type="Proteomes" id="UP001196661"/>
    </source>
</evidence>
<dbReference type="SUPFAM" id="SSF51126">
    <property type="entry name" value="Pectin lyase-like"/>
    <property type="match status" value="1"/>
</dbReference>
<dbReference type="PROSITE" id="PS51123">
    <property type="entry name" value="OMPA_2"/>
    <property type="match status" value="1"/>
</dbReference>